<name>A0A9Q1KHJ4_9CARY</name>
<dbReference type="GO" id="GO:0005829">
    <property type="term" value="C:cytosol"/>
    <property type="evidence" value="ECO:0007669"/>
    <property type="project" value="TreeGrafter"/>
</dbReference>
<dbReference type="CDD" id="cd17039">
    <property type="entry name" value="Ubl_ubiquitin_like"/>
    <property type="match status" value="1"/>
</dbReference>
<accession>A0A9Q1KHJ4</accession>
<dbReference type="OrthoDB" id="419317at2759"/>
<keyword evidence="3" id="KW-1185">Reference proteome</keyword>
<dbReference type="GO" id="GO:0005654">
    <property type="term" value="C:nucleoplasm"/>
    <property type="evidence" value="ECO:0007669"/>
    <property type="project" value="TreeGrafter"/>
</dbReference>
<organism evidence="2 3">
    <name type="scientific">Carnegiea gigantea</name>
    <dbReference type="NCBI Taxonomy" id="171969"/>
    <lineage>
        <taxon>Eukaryota</taxon>
        <taxon>Viridiplantae</taxon>
        <taxon>Streptophyta</taxon>
        <taxon>Embryophyta</taxon>
        <taxon>Tracheophyta</taxon>
        <taxon>Spermatophyta</taxon>
        <taxon>Magnoliopsida</taxon>
        <taxon>eudicotyledons</taxon>
        <taxon>Gunneridae</taxon>
        <taxon>Pentapetalae</taxon>
        <taxon>Caryophyllales</taxon>
        <taxon>Cactineae</taxon>
        <taxon>Cactaceae</taxon>
        <taxon>Cactoideae</taxon>
        <taxon>Echinocereeae</taxon>
        <taxon>Carnegiea</taxon>
    </lineage>
</organism>
<dbReference type="AlphaFoldDB" id="A0A9Q1KHJ4"/>
<dbReference type="InterPro" id="IPR000626">
    <property type="entry name" value="Ubiquitin-like_dom"/>
</dbReference>
<dbReference type="GO" id="GO:0043161">
    <property type="term" value="P:proteasome-mediated ubiquitin-dependent protein catabolic process"/>
    <property type="evidence" value="ECO:0007669"/>
    <property type="project" value="TreeGrafter"/>
</dbReference>
<dbReference type="SMART" id="SM00213">
    <property type="entry name" value="UBQ"/>
    <property type="match status" value="3"/>
</dbReference>
<dbReference type="Gene3D" id="3.10.20.90">
    <property type="entry name" value="Phosphatidylinositol 3-kinase Catalytic Subunit, Chain A, domain 1"/>
    <property type="match status" value="3"/>
</dbReference>
<comment type="caution">
    <text evidence="2">The sequence shown here is derived from an EMBL/GenBank/DDBJ whole genome shotgun (WGS) entry which is preliminary data.</text>
</comment>
<feature type="domain" description="Ubiquitin-like" evidence="1">
    <location>
        <begin position="9"/>
        <end position="84"/>
    </location>
</feature>
<dbReference type="SUPFAM" id="SSF54236">
    <property type="entry name" value="Ubiquitin-like"/>
    <property type="match status" value="3"/>
</dbReference>
<dbReference type="Proteomes" id="UP001153076">
    <property type="component" value="Unassembled WGS sequence"/>
</dbReference>
<dbReference type="InterPro" id="IPR029071">
    <property type="entry name" value="Ubiquitin-like_domsf"/>
</dbReference>
<dbReference type="GO" id="GO:0031593">
    <property type="term" value="F:polyubiquitin modification-dependent protein binding"/>
    <property type="evidence" value="ECO:0007669"/>
    <property type="project" value="TreeGrafter"/>
</dbReference>
<sequence>MHHSSETKMFVILETEDGRTFPMEINYFGTIWEIKWKINLKKGIPASYQVLIFQGRVLDNNGTVESYSIAYNSVIQLQISNPSQNQDDPSTALLRIEVRLPGSAFPELEDMQLSDSVLHLKLRVEEKVGHPPERLGAFWRGRHEMLDAKCLRDYGLKDGSIIYLFYKPLQTQSASTSSDSSKLKIRVLTCCKTWLNMEVSPYDKVQVLRDELEKLQETAKFELPLEYLFIHKVMAMNENESFLGNNVVQDDEIIDKDRTIRLLEGDCSSSLHERRKQHHKVTMDVKFETQNGSSFTIEIGYFDTVMEIKEKIQKTEKIPISLQTLVFNGKILEDDGDVESCCICDNSCIQLFVADQNESLPENTEFKVKDEEQC</sequence>
<feature type="domain" description="Ubiquitin-like" evidence="1">
    <location>
        <begin position="94"/>
        <end position="167"/>
    </location>
</feature>
<evidence type="ECO:0000313" key="3">
    <source>
        <dbReference type="Proteomes" id="UP001153076"/>
    </source>
</evidence>
<gene>
    <name evidence="2" type="ORF">Cgig2_019541</name>
</gene>
<dbReference type="Pfam" id="PF00240">
    <property type="entry name" value="ubiquitin"/>
    <property type="match status" value="3"/>
</dbReference>
<dbReference type="GO" id="GO:0070628">
    <property type="term" value="F:proteasome binding"/>
    <property type="evidence" value="ECO:0007669"/>
    <property type="project" value="TreeGrafter"/>
</dbReference>
<reference evidence="2" key="1">
    <citation type="submission" date="2022-04" db="EMBL/GenBank/DDBJ databases">
        <title>Carnegiea gigantea Genome sequencing and assembly v2.</title>
        <authorList>
            <person name="Copetti D."/>
            <person name="Sanderson M.J."/>
            <person name="Burquez A."/>
            <person name="Wojciechowski M.F."/>
        </authorList>
    </citation>
    <scope>NUCLEOTIDE SEQUENCE</scope>
    <source>
        <strain evidence="2">SGP5-SGP5p</strain>
        <tissue evidence="2">Aerial part</tissue>
    </source>
</reference>
<dbReference type="InterPro" id="IPR019954">
    <property type="entry name" value="Ubiquitin_CS"/>
</dbReference>
<dbReference type="PANTHER" id="PTHR10621">
    <property type="entry name" value="UV EXCISION REPAIR PROTEIN RAD23"/>
    <property type="match status" value="1"/>
</dbReference>
<dbReference type="GO" id="GO:0043130">
    <property type="term" value="F:ubiquitin binding"/>
    <property type="evidence" value="ECO:0007669"/>
    <property type="project" value="TreeGrafter"/>
</dbReference>
<feature type="domain" description="Ubiquitin-like" evidence="1">
    <location>
        <begin position="283"/>
        <end position="358"/>
    </location>
</feature>
<evidence type="ECO:0000259" key="1">
    <source>
        <dbReference type="PROSITE" id="PS50053"/>
    </source>
</evidence>
<dbReference type="FunFam" id="3.10.20.90:FF:000341">
    <property type="entry name" value="Ubiquitin-like superfamily protein"/>
    <property type="match status" value="1"/>
</dbReference>
<dbReference type="PROSITE" id="PS50053">
    <property type="entry name" value="UBIQUITIN_2"/>
    <property type="match status" value="3"/>
</dbReference>
<protein>
    <recommendedName>
        <fullName evidence="1">Ubiquitin-like domain-containing protein</fullName>
    </recommendedName>
</protein>
<proteinExistence type="predicted"/>
<dbReference type="PANTHER" id="PTHR10621:SF38">
    <property type="entry name" value="UBIQUITIN DOMAIN-CONTAINING PROTEIN 7SL RNA1-RELATED"/>
    <property type="match status" value="1"/>
</dbReference>
<dbReference type="PROSITE" id="PS00299">
    <property type="entry name" value="UBIQUITIN_1"/>
    <property type="match status" value="1"/>
</dbReference>
<dbReference type="EMBL" id="JAKOGI010000131">
    <property type="protein sequence ID" value="KAJ8442968.1"/>
    <property type="molecule type" value="Genomic_DNA"/>
</dbReference>
<evidence type="ECO:0000313" key="2">
    <source>
        <dbReference type="EMBL" id="KAJ8442968.1"/>
    </source>
</evidence>